<evidence type="ECO:0000256" key="1">
    <source>
        <dbReference type="SAM" id="MobiDB-lite"/>
    </source>
</evidence>
<dbReference type="AlphaFoldDB" id="A0AAV6I1D5"/>
<dbReference type="PANTHER" id="PTHR31050:SF3">
    <property type="entry name" value="OS08G0412800 PROTEIN"/>
    <property type="match status" value="1"/>
</dbReference>
<dbReference type="EMBL" id="JACTNZ010000012">
    <property type="protein sequence ID" value="KAG5521435.1"/>
    <property type="molecule type" value="Genomic_DNA"/>
</dbReference>
<evidence type="ECO:0000313" key="3">
    <source>
        <dbReference type="Proteomes" id="UP000823749"/>
    </source>
</evidence>
<dbReference type="Pfam" id="PF06880">
    <property type="entry name" value="DUF1262"/>
    <property type="match status" value="1"/>
</dbReference>
<dbReference type="Proteomes" id="UP000823749">
    <property type="component" value="Chromosome 12"/>
</dbReference>
<proteinExistence type="predicted"/>
<organism evidence="2 3">
    <name type="scientific">Rhododendron griersonianum</name>
    <dbReference type="NCBI Taxonomy" id="479676"/>
    <lineage>
        <taxon>Eukaryota</taxon>
        <taxon>Viridiplantae</taxon>
        <taxon>Streptophyta</taxon>
        <taxon>Embryophyta</taxon>
        <taxon>Tracheophyta</taxon>
        <taxon>Spermatophyta</taxon>
        <taxon>Magnoliopsida</taxon>
        <taxon>eudicotyledons</taxon>
        <taxon>Gunneridae</taxon>
        <taxon>Pentapetalae</taxon>
        <taxon>asterids</taxon>
        <taxon>Ericales</taxon>
        <taxon>Ericaceae</taxon>
        <taxon>Ericoideae</taxon>
        <taxon>Rhodoreae</taxon>
        <taxon>Rhododendron</taxon>
    </lineage>
</organism>
<accession>A0AAV6I1D5</accession>
<evidence type="ECO:0000313" key="2">
    <source>
        <dbReference type="EMBL" id="KAG5521435.1"/>
    </source>
</evidence>
<feature type="region of interest" description="Disordered" evidence="1">
    <location>
        <begin position="1"/>
        <end position="28"/>
    </location>
</feature>
<reference evidence="2" key="1">
    <citation type="submission" date="2020-08" db="EMBL/GenBank/DDBJ databases">
        <title>Plant Genome Project.</title>
        <authorList>
            <person name="Zhang R.-G."/>
        </authorList>
    </citation>
    <scope>NUCLEOTIDE SEQUENCE</scope>
    <source>
        <strain evidence="2">WSP0</strain>
        <tissue evidence="2">Leaf</tissue>
    </source>
</reference>
<dbReference type="InterPro" id="IPR010683">
    <property type="entry name" value="DUF1262"/>
</dbReference>
<protein>
    <submittedName>
        <fullName evidence="2">Uncharacterized protein</fullName>
    </submittedName>
</protein>
<sequence>MDTWDLSIQNDKISDQTSKTKGSSHREKKKMYVTRPLSLYLRSPESLSLPPEGPNSGYLVIQDEESETTTCFGLCKNRYLIDLPFPQNKNLTVLYSSGGGENRHVSHDDATFIPVVNQPLSSNRYYAIKPHGSRKGEAYACSREEDMTSCCFCNCIKDVYPRPLSPNDIYQQFEIFPCNRGCGSGGTFSAKSVAPDGFPPQFLRRKGWQIFTKTPKTYELGEALGINATLRARLPNFDSPVVVGKWYSPLMFVKDGNLKDQMKRSLFYEMTLEQRWEKIFACENNFSSKGNSVSVEAEVQREVVFVGGREAVWDENRVGDGVVWFRGSGGVEEVNIGLSSLIVDRMKWEEERGGWVREGNRQVKVNRTEEFGGIGGGWSKFGCYVLVERFVLKRMDGSVVLTYDFKHTHVIRSKWE</sequence>
<gene>
    <name evidence="2" type="ORF">RHGRI_033860</name>
</gene>
<dbReference type="PANTHER" id="PTHR31050">
    <property type="entry name" value="OS08G0413200 PROTEIN"/>
    <property type="match status" value="1"/>
</dbReference>
<comment type="caution">
    <text evidence="2">The sequence shown here is derived from an EMBL/GenBank/DDBJ whole genome shotgun (WGS) entry which is preliminary data.</text>
</comment>
<name>A0AAV6I1D5_9ERIC</name>
<keyword evidence="3" id="KW-1185">Reference proteome</keyword>
<feature type="compositionally biased region" description="Polar residues" evidence="1">
    <location>
        <begin position="1"/>
        <end position="21"/>
    </location>
</feature>